<dbReference type="Proteomes" id="UP000887116">
    <property type="component" value="Unassembled WGS sequence"/>
</dbReference>
<comment type="caution">
    <text evidence="1">The sequence shown here is derived from an EMBL/GenBank/DDBJ whole genome shotgun (WGS) entry which is preliminary data.</text>
</comment>
<sequence>MRYVKSMQTEELQKTFTRLRACHFARMKINKDATRSYRTCRNCPKAELSPERIFTSSDILPALPILEEFPFQGELYSEKRLCNC</sequence>
<accession>A0A8X6H5I1</accession>
<name>A0A8X6H5I1_TRICU</name>
<gene>
    <name evidence="1" type="ORF">TNCT_578131</name>
</gene>
<evidence type="ECO:0000313" key="1">
    <source>
        <dbReference type="EMBL" id="GFR16979.1"/>
    </source>
</evidence>
<protein>
    <submittedName>
        <fullName evidence="1">Uncharacterized protein</fullName>
    </submittedName>
</protein>
<proteinExistence type="predicted"/>
<dbReference type="EMBL" id="BMAO01007602">
    <property type="protein sequence ID" value="GFR16979.1"/>
    <property type="molecule type" value="Genomic_DNA"/>
</dbReference>
<dbReference type="AlphaFoldDB" id="A0A8X6H5I1"/>
<evidence type="ECO:0000313" key="2">
    <source>
        <dbReference type="Proteomes" id="UP000887116"/>
    </source>
</evidence>
<reference evidence="1" key="1">
    <citation type="submission" date="2020-07" db="EMBL/GenBank/DDBJ databases">
        <title>Multicomponent nature underlies the extraordinary mechanical properties of spider dragline silk.</title>
        <authorList>
            <person name="Kono N."/>
            <person name="Nakamura H."/>
            <person name="Mori M."/>
            <person name="Yoshida Y."/>
            <person name="Ohtoshi R."/>
            <person name="Malay A.D."/>
            <person name="Moran D.A.P."/>
            <person name="Tomita M."/>
            <person name="Numata K."/>
            <person name="Arakawa K."/>
        </authorList>
    </citation>
    <scope>NUCLEOTIDE SEQUENCE</scope>
</reference>
<organism evidence="1 2">
    <name type="scientific">Trichonephila clavata</name>
    <name type="common">Joro spider</name>
    <name type="synonym">Nephila clavata</name>
    <dbReference type="NCBI Taxonomy" id="2740835"/>
    <lineage>
        <taxon>Eukaryota</taxon>
        <taxon>Metazoa</taxon>
        <taxon>Ecdysozoa</taxon>
        <taxon>Arthropoda</taxon>
        <taxon>Chelicerata</taxon>
        <taxon>Arachnida</taxon>
        <taxon>Araneae</taxon>
        <taxon>Araneomorphae</taxon>
        <taxon>Entelegynae</taxon>
        <taxon>Araneoidea</taxon>
        <taxon>Nephilidae</taxon>
        <taxon>Trichonephila</taxon>
    </lineage>
</organism>
<keyword evidence="2" id="KW-1185">Reference proteome</keyword>